<organism evidence="1 2">
    <name type="scientific">Stylosanthes scabra</name>
    <dbReference type="NCBI Taxonomy" id="79078"/>
    <lineage>
        <taxon>Eukaryota</taxon>
        <taxon>Viridiplantae</taxon>
        <taxon>Streptophyta</taxon>
        <taxon>Embryophyta</taxon>
        <taxon>Tracheophyta</taxon>
        <taxon>Spermatophyta</taxon>
        <taxon>Magnoliopsida</taxon>
        <taxon>eudicotyledons</taxon>
        <taxon>Gunneridae</taxon>
        <taxon>Pentapetalae</taxon>
        <taxon>rosids</taxon>
        <taxon>fabids</taxon>
        <taxon>Fabales</taxon>
        <taxon>Fabaceae</taxon>
        <taxon>Papilionoideae</taxon>
        <taxon>50 kb inversion clade</taxon>
        <taxon>dalbergioids sensu lato</taxon>
        <taxon>Dalbergieae</taxon>
        <taxon>Pterocarpus clade</taxon>
        <taxon>Stylosanthes</taxon>
    </lineage>
</organism>
<sequence length="106" mass="12551">MPTPVTPPHRHLPYIVIYVIDHRIYTISPLTLSKWFTDLHSQKQPCPHGRNRQHRFTEYTKPRIKDHHYNYISLYLRAAISGDLWLGSGNSDDSNDEVRWLQLVVM</sequence>
<feature type="non-terminal residue" evidence="1">
    <location>
        <position position="106"/>
    </location>
</feature>
<gene>
    <name evidence="1" type="ORF">PIB30_095223</name>
</gene>
<proteinExistence type="predicted"/>
<reference evidence="1 2" key="1">
    <citation type="journal article" date="2023" name="Plants (Basel)">
        <title>Bridging the Gap: Combining Genomics and Transcriptomics Approaches to Understand Stylosanthes scabra, an Orphan Legume from the Brazilian Caatinga.</title>
        <authorList>
            <person name="Ferreira-Neto J.R.C."/>
            <person name="da Silva M.D."/>
            <person name="Binneck E."/>
            <person name="de Melo N.F."/>
            <person name="da Silva R.H."/>
            <person name="de Melo A.L.T.M."/>
            <person name="Pandolfi V."/>
            <person name="Bustamante F.O."/>
            <person name="Brasileiro-Vidal A.C."/>
            <person name="Benko-Iseppon A.M."/>
        </authorList>
    </citation>
    <scope>NUCLEOTIDE SEQUENCE [LARGE SCALE GENOMIC DNA]</scope>
    <source>
        <tissue evidence="1">Leaves</tissue>
    </source>
</reference>
<evidence type="ECO:0000313" key="1">
    <source>
        <dbReference type="EMBL" id="MED6213633.1"/>
    </source>
</evidence>
<name>A0ABU6YXJ1_9FABA</name>
<comment type="caution">
    <text evidence="1">The sequence shown here is derived from an EMBL/GenBank/DDBJ whole genome shotgun (WGS) entry which is preliminary data.</text>
</comment>
<accession>A0ABU6YXJ1</accession>
<protein>
    <submittedName>
        <fullName evidence="1">Uncharacterized protein</fullName>
    </submittedName>
</protein>
<keyword evidence="2" id="KW-1185">Reference proteome</keyword>
<dbReference type="EMBL" id="JASCZI010243817">
    <property type="protein sequence ID" value="MED6213633.1"/>
    <property type="molecule type" value="Genomic_DNA"/>
</dbReference>
<evidence type="ECO:0000313" key="2">
    <source>
        <dbReference type="Proteomes" id="UP001341840"/>
    </source>
</evidence>
<dbReference type="Proteomes" id="UP001341840">
    <property type="component" value="Unassembled WGS sequence"/>
</dbReference>